<accession>A0AAD5VFC0</accession>
<feature type="region of interest" description="Disordered" evidence="1">
    <location>
        <begin position="29"/>
        <end position="51"/>
    </location>
</feature>
<feature type="transmembrane region" description="Helical" evidence="2">
    <location>
        <begin position="255"/>
        <end position="280"/>
    </location>
</feature>
<dbReference type="EMBL" id="JANAWD010000002">
    <property type="protein sequence ID" value="KAJ3492211.1"/>
    <property type="molecule type" value="Genomic_DNA"/>
</dbReference>
<dbReference type="Proteomes" id="UP001212997">
    <property type="component" value="Unassembled WGS sequence"/>
</dbReference>
<name>A0AAD5VFC0_9APHY</name>
<feature type="domain" description="DUF6535" evidence="3">
    <location>
        <begin position="100"/>
        <end position="280"/>
    </location>
</feature>
<keyword evidence="2" id="KW-0472">Membrane</keyword>
<gene>
    <name evidence="4" type="ORF">NLI96_g147</name>
</gene>
<feature type="transmembrane region" description="Helical" evidence="2">
    <location>
        <begin position="122"/>
        <end position="141"/>
    </location>
</feature>
<keyword evidence="5" id="KW-1185">Reference proteome</keyword>
<keyword evidence="2" id="KW-1133">Transmembrane helix</keyword>
<proteinExistence type="predicted"/>
<evidence type="ECO:0000256" key="1">
    <source>
        <dbReference type="SAM" id="MobiDB-lite"/>
    </source>
</evidence>
<feature type="transmembrane region" description="Helical" evidence="2">
    <location>
        <begin position="200"/>
        <end position="220"/>
    </location>
</feature>
<dbReference type="Pfam" id="PF20153">
    <property type="entry name" value="DUF6535"/>
    <property type="match status" value="1"/>
</dbReference>
<reference evidence="4" key="1">
    <citation type="submission" date="2022-07" db="EMBL/GenBank/DDBJ databases">
        <title>Genome Sequence of Physisporinus lineatus.</title>
        <authorList>
            <person name="Buettner E."/>
        </authorList>
    </citation>
    <scope>NUCLEOTIDE SEQUENCE</scope>
    <source>
        <strain evidence="4">VT162</strain>
    </source>
</reference>
<sequence length="745" mass="84856">MSSSEFHSSIHANQTFTFTISLTSEGPPPSINLLQSIPGPRSSSESSETRQDVWMRVVEQANEAIRGGKTLAQLKKVFDRRCAFLEHQFPDLAWKRTGGWNALAEILKNHDAREVKYHNDNIDTLLILAGLYSAILTAFIIEAYRRLRRDPAEASMEILVEIAEELRSFMVNSGFINSTHTITSLPTGIFVPEPSSISVIGLWLTALFLSLVAASLGMLVKQWLREFLKNIHDNPQEHSRVRLFRMRGLRKYKGYQFASLLPLLLQISLLFFFAGLIVFARRDNETIGFIITILASLWFFFFFTVTIFPFLPGVSPSCPYKTPILRALVELFKHLVERLYKIVRSFVVESRGSDRAVPLFGGDKELDVSLDSEQDVDVLLDAYNTSRDISVWETVMRCIDLHHPTQALDLLFLIIAKKRDPSRSTSSTSKLGSGEWNAWDDLLLEERRFFLGSMIRCIWQIFIMAHEGVEHRLERRHLPMLFNLHRFSSGLEQETSSRADDVILFQMANMLIQEALTIPFSPEPLVEYVLWMVDQSINPSEIWEGANNHAFIEGLYKVWAHDTMPESVMLKRICMHLTRHLAQKVGSSSLSTSVATGAPNAPGVPDGPLAQNVLKWNLLLDMAMSVEKRSKGVIHTDLFEALYERSLKLLDLLMEKHATLTIQDFTNNIPDGRSTLWHESREPFDWDRACSTHCRYGAPAQSPTDGGAEDSKWDFQTLSTDPASRIDFLLNFWQIPHDTYKSFLL</sequence>
<dbReference type="AlphaFoldDB" id="A0AAD5VFC0"/>
<protein>
    <recommendedName>
        <fullName evidence="3">DUF6535 domain-containing protein</fullName>
    </recommendedName>
</protein>
<dbReference type="InterPro" id="IPR045338">
    <property type="entry name" value="DUF6535"/>
</dbReference>
<comment type="caution">
    <text evidence="4">The sequence shown here is derived from an EMBL/GenBank/DDBJ whole genome shotgun (WGS) entry which is preliminary data.</text>
</comment>
<evidence type="ECO:0000313" key="4">
    <source>
        <dbReference type="EMBL" id="KAJ3492211.1"/>
    </source>
</evidence>
<feature type="transmembrane region" description="Helical" evidence="2">
    <location>
        <begin position="286"/>
        <end position="311"/>
    </location>
</feature>
<evidence type="ECO:0000259" key="3">
    <source>
        <dbReference type="Pfam" id="PF20153"/>
    </source>
</evidence>
<evidence type="ECO:0000256" key="2">
    <source>
        <dbReference type="SAM" id="Phobius"/>
    </source>
</evidence>
<keyword evidence="2" id="KW-0812">Transmembrane</keyword>
<organism evidence="4 5">
    <name type="scientific">Meripilus lineatus</name>
    <dbReference type="NCBI Taxonomy" id="2056292"/>
    <lineage>
        <taxon>Eukaryota</taxon>
        <taxon>Fungi</taxon>
        <taxon>Dikarya</taxon>
        <taxon>Basidiomycota</taxon>
        <taxon>Agaricomycotina</taxon>
        <taxon>Agaricomycetes</taxon>
        <taxon>Polyporales</taxon>
        <taxon>Meripilaceae</taxon>
        <taxon>Meripilus</taxon>
    </lineage>
</organism>
<evidence type="ECO:0000313" key="5">
    <source>
        <dbReference type="Proteomes" id="UP001212997"/>
    </source>
</evidence>